<keyword evidence="1" id="KW-0472">Membrane</keyword>
<keyword evidence="1" id="KW-1133">Transmembrane helix</keyword>
<reference evidence="2" key="1">
    <citation type="submission" date="2019-11" db="EMBL/GenBank/DDBJ databases">
        <authorList>
            <person name="Feng L."/>
        </authorList>
    </citation>
    <scope>NUCLEOTIDE SEQUENCE</scope>
    <source>
        <strain evidence="2">ChathewayiLFYP18</strain>
    </source>
</reference>
<sequence>MFRIQNFMRSWLRYVIYYPVRYLLPRPMRRMKWKIRKFVRLLRILILILLVIFLTVTWLYMMGYLAVSPVN</sequence>
<gene>
    <name evidence="2" type="ORF">CHLFYP18_05280</name>
</gene>
<evidence type="ECO:0000256" key="1">
    <source>
        <dbReference type="SAM" id="Phobius"/>
    </source>
</evidence>
<keyword evidence="1" id="KW-0812">Transmembrane</keyword>
<dbReference type="AlphaFoldDB" id="A0A6N2YKD5"/>
<evidence type="ECO:0000313" key="2">
    <source>
        <dbReference type="EMBL" id="VYT67301.1"/>
    </source>
</evidence>
<dbReference type="EMBL" id="CACRUH010000011">
    <property type="protein sequence ID" value="VYT67301.1"/>
    <property type="molecule type" value="Genomic_DNA"/>
</dbReference>
<accession>A0A6N2YKD5</accession>
<feature type="transmembrane region" description="Helical" evidence="1">
    <location>
        <begin position="38"/>
        <end position="61"/>
    </location>
</feature>
<name>A0A6N2YKD5_9FIRM</name>
<protein>
    <submittedName>
        <fullName evidence="2">Uncharacterized protein</fullName>
    </submittedName>
</protein>
<organism evidence="2">
    <name type="scientific">Hungatella hathewayi</name>
    <dbReference type="NCBI Taxonomy" id="154046"/>
    <lineage>
        <taxon>Bacteria</taxon>
        <taxon>Bacillati</taxon>
        <taxon>Bacillota</taxon>
        <taxon>Clostridia</taxon>
        <taxon>Lachnospirales</taxon>
        <taxon>Lachnospiraceae</taxon>
        <taxon>Hungatella</taxon>
    </lineage>
</organism>
<proteinExistence type="predicted"/>